<sequence length="42" mass="5102">MIRKKWEIDLKVIRDILRLANEDRYTFREIGTSLSISHQRSI</sequence>
<accession>A0A0D8HCU8</accession>
<evidence type="ECO:0000313" key="1">
    <source>
        <dbReference type="EMBL" id="KJF15724.1"/>
    </source>
</evidence>
<evidence type="ECO:0000313" key="2">
    <source>
        <dbReference type="Proteomes" id="UP000032360"/>
    </source>
</evidence>
<proteinExistence type="predicted"/>
<reference evidence="1 2" key="1">
    <citation type="submission" date="2015-01" db="EMBL/GenBank/DDBJ databases">
        <title>Draft genome of the acidophilic iron oxidizer Acidithrix ferrooxidans strain Py-F3.</title>
        <authorList>
            <person name="Poehlein A."/>
            <person name="Eisen S."/>
            <person name="Schloemann M."/>
            <person name="Johnson B.D."/>
            <person name="Daniel R."/>
            <person name="Muehling M."/>
        </authorList>
    </citation>
    <scope>NUCLEOTIDE SEQUENCE [LARGE SCALE GENOMIC DNA]</scope>
    <source>
        <strain evidence="1 2">Py-F3</strain>
    </source>
</reference>
<comment type="caution">
    <text evidence="1">The sequence shown here is derived from an EMBL/GenBank/DDBJ whole genome shotgun (WGS) entry which is preliminary data.</text>
</comment>
<organism evidence="1 2">
    <name type="scientific">Acidithrix ferrooxidans</name>
    <dbReference type="NCBI Taxonomy" id="1280514"/>
    <lineage>
        <taxon>Bacteria</taxon>
        <taxon>Bacillati</taxon>
        <taxon>Actinomycetota</taxon>
        <taxon>Acidimicrobiia</taxon>
        <taxon>Acidimicrobiales</taxon>
        <taxon>Acidimicrobiaceae</taxon>
        <taxon>Acidithrix</taxon>
    </lineage>
</organism>
<keyword evidence="2" id="KW-1185">Reference proteome</keyword>
<protein>
    <submittedName>
        <fullName evidence="1">Uncharacterized protein</fullName>
    </submittedName>
</protein>
<gene>
    <name evidence="1" type="ORF">AXFE_34310</name>
</gene>
<name>A0A0D8HCU8_9ACTN</name>
<dbReference type="EMBL" id="JXYS01000130">
    <property type="protein sequence ID" value="KJF15724.1"/>
    <property type="molecule type" value="Genomic_DNA"/>
</dbReference>
<dbReference type="AlphaFoldDB" id="A0A0D8HCU8"/>
<dbReference type="Proteomes" id="UP000032360">
    <property type="component" value="Unassembled WGS sequence"/>
</dbReference>